<name>A0A8J6M8E0_9ALTE</name>
<dbReference type="PANTHER" id="PTHR46494">
    <property type="entry name" value="CORA FAMILY METAL ION TRANSPORTER (EUROFUNG)"/>
    <property type="match status" value="1"/>
</dbReference>
<feature type="transmembrane region" description="Helical" evidence="12">
    <location>
        <begin position="263"/>
        <end position="283"/>
    </location>
</feature>
<comment type="caution">
    <text evidence="13">The sequence shown here is derived from an EMBL/GenBank/DDBJ whole genome shotgun (WGS) entry which is preliminary data.</text>
</comment>
<dbReference type="SUPFAM" id="SSF144083">
    <property type="entry name" value="Magnesium transport protein CorA, transmembrane region"/>
    <property type="match status" value="1"/>
</dbReference>
<keyword evidence="6" id="KW-0460">Magnesium</keyword>
<keyword evidence="9 12" id="KW-0472">Membrane</keyword>
<evidence type="ECO:0000313" key="14">
    <source>
        <dbReference type="Proteomes" id="UP000601768"/>
    </source>
</evidence>
<comment type="catalytic activity">
    <reaction evidence="10">
        <text>Mg(2+)(in) = Mg(2+)(out)</text>
        <dbReference type="Rhea" id="RHEA:29827"/>
        <dbReference type="ChEBI" id="CHEBI:18420"/>
    </reaction>
</comment>
<keyword evidence="3" id="KW-0813">Transport</keyword>
<proteinExistence type="inferred from homology"/>
<evidence type="ECO:0000256" key="8">
    <source>
        <dbReference type="ARBA" id="ARBA00023065"/>
    </source>
</evidence>
<dbReference type="InterPro" id="IPR045861">
    <property type="entry name" value="CorA_cytoplasmic_dom"/>
</dbReference>
<evidence type="ECO:0000256" key="7">
    <source>
        <dbReference type="ARBA" id="ARBA00022989"/>
    </source>
</evidence>
<evidence type="ECO:0000256" key="3">
    <source>
        <dbReference type="ARBA" id="ARBA00022448"/>
    </source>
</evidence>
<protein>
    <submittedName>
        <fullName evidence="13">Magnesium transporter CorA family protein</fullName>
    </submittedName>
</protein>
<keyword evidence="5 12" id="KW-0812">Transmembrane</keyword>
<dbReference type="InterPro" id="IPR002523">
    <property type="entry name" value="MgTranspt_CorA/ZnTranspt_ZntB"/>
</dbReference>
<dbReference type="GO" id="GO:0005886">
    <property type="term" value="C:plasma membrane"/>
    <property type="evidence" value="ECO:0007669"/>
    <property type="project" value="UniProtKB-SubCell"/>
</dbReference>
<sequence length="321" mass="37231">MIRTQLLDQHGDIQHGQQDLIAQLTDKHKIWIDIELNNNNRDMVQSLLTERGCHPLAIEDALRARHPPKIEFFDEHIFILYRGVLAINADLDITHLQLAFFVSGNCVISVRHGHSKGIDKVWGTKQRYLSESPLHVALKVMHASAGVYLEQILEFESNLSDMEDEFLQRGNDQMMAELVSYRSRLVKLRRVFNYHTGISDVLQSEYALESTYISPQHHHDIIDLKDRFDRLYTLVQMHYEICGDLLDGYLSISSHQLNNTMRVLTVITAIFVPLSFLAGLYGMNFEVIPELKWKYGYFILLGVMAIIAISLLTFFKKRRWM</sequence>
<dbReference type="Gene3D" id="1.20.58.340">
    <property type="entry name" value="Magnesium transport protein CorA, transmembrane region"/>
    <property type="match status" value="2"/>
</dbReference>
<evidence type="ECO:0000256" key="6">
    <source>
        <dbReference type="ARBA" id="ARBA00022842"/>
    </source>
</evidence>
<dbReference type="Pfam" id="PF01544">
    <property type="entry name" value="CorA"/>
    <property type="match status" value="1"/>
</dbReference>
<dbReference type="Proteomes" id="UP000601768">
    <property type="component" value="Unassembled WGS sequence"/>
</dbReference>
<dbReference type="GO" id="GO:0000287">
    <property type="term" value="F:magnesium ion binding"/>
    <property type="evidence" value="ECO:0007669"/>
    <property type="project" value="TreeGrafter"/>
</dbReference>
<dbReference type="PANTHER" id="PTHR46494:SF1">
    <property type="entry name" value="CORA FAMILY METAL ION TRANSPORTER (EUROFUNG)"/>
    <property type="match status" value="1"/>
</dbReference>
<dbReference type="InterPro" id="IPR045863">
    <property type="entry name" value="CorA_TM1_TM2"/>
</dbReference>
<evidence type="ECO:0000256" key="9">
    <source>
        <dbReference type="ARBA" id="ARBA00023136"/>
    </source>
</evidence>
<dbReference type="AlphaFoldDB" id="A0A8J6M8E0"/>
<evidence type="ECO:0000256" key="4">
    <source>
        <dbReference type="ARBA" id="ARBA00022475"/>
    </source>
</evidence>
<dbReference type="FunFam" id="1.20.58.340:FF:000004">
    <property type="entry name" value="Magnesium transport protein CorA"/>
    <property type="match status" value="1"/>
</dbReference>
<evidence type="ECO:0000256" key="12">
    <source>
        <dbReference type="SAM" id="Phobius"/>
    </source>
</evidence>
<keyword evidence="4" id="KW-1003">Cell membrane</keyword>
<evidence type="ECO:0000256" key="5">
    <source>
        <dbReference type="ARBA" id="ARBA00022692"/>
    </source>
</evidence>
<reference evidence="13" key="1">
    <citation type="journal article" date="2018" name="Int. J. Syst. Evol. Microbiol.">
        <title>Neptunicella marina gen. nov., sp. nov., isolated from surface seawater.</title>
        <authorList>
            <person name="Liu X."/>
            <person name="Lai Q."/>
            <person name="Du Y."/>
            <person name="Zhang X."/>
            <person name="Liu Z."/>
            <person name="Sun F."/>
            <person name="Shao Z."/>
        </authorList>
    </citation>
    <scope>NUCLEOTIDE SEQUENCE</scope>
    <source>
        <strain evidence="13">S27-2</strain>
    </source>
</reference>
<evidence type="ECO:0000256" key="10">
    <source>
        <dbReference type="ARBA" id="ARBA00034269"/>
    </source>
</evidence>
<keyword evidence="8" id="KW-0406">Ion transport</keyword>
<dbReference type="CDD" id="cd12822">
    <property type="entry name" value="TmCorA-like"/>
    <property type="match status" value="1"/>
</dbReference>
<keyword evidence="14" id="KW-1185">Reference proteome</keyword>
<comment type="subcellular location">
    <subcellularLocation>
        <location evidence="1">Cell membrane</location>
        <topology evidence="1">Multi-pass membrane protein</topology>
    </subcellularLocation>
</comment>
<evidence type="ECO:0000313" key="13">
    <source>
        <dbReference type="EMBL" id="MBC3767736.1"/>
    </source>
</evidence>
<keyword evidence="7 12" id="KW-1133">Transmembrane helix</keyword>
<evidence type="ECO:0000256" key="11">
    <source>
        <dbReference type="ARBA" id="ARBA00045497"/>
    </source>
</evidence>
<evidence type="ECO:0000256" key="2">
    <source>
        <dbReference type="ARBA" id="ARBA00009765"/>
    </source>
</evidence>
<dbReference type="GO" id="GO:0015087">
    <property type="term" value="F:cobalt ion transmembrane transporter activity"/>
    <property type="evidence" value="ECO:0007669"/>
    <property type="project" value="TreeGrafter"/>
</dbReference>
<dbReference type="Gene3D" id="3.30.460.20">
    <property type="entry name" value="CorA soluble domain-like"/>
    <property type="match status" value="1"/>
</dbReference>
<comment type="similarity">
    <text evidence="2">Belongs to the CorA metal ion transporter (MIT) (TC 1.A.35) family.</text>
</comment>
<evidence type="ECO:0000256" key="1">
    <source>
        <dbReference type="ARBA" id="ARBA00004651"/>
    </source>
</evidence>
<feature type="transmembrane region" description="Helical" evidence="12">
    <location>
        <begin position="295"/>
        <end position="315"/>
    </location>
</feature>
<gene>
    <name evidence="13" type="ORF">H8B19_17795</name>
</gene>
<accession>A0A8J6M8E0</accession>
<comment type="function">
    <text evidence="11">Mediates influx of magnesium ions. Alternates between open and closed states. Activated by low cytoplasmic Mg(2+) levels. Inactive when cytoplasmic Mg(2+) levels are high.</text>
</comment>
<dbReference type="EMBL" id="JACNEP010000024">
    <property type="protein sequence ID" value="MBC3767736.1"/>
    <property type="molecule type" value="Genomic_DNA"/>
</dbReference>
<organism evidence="13 14">
    <name type="scientific">Neptunicella marina</name>
    <dbReference type="NCBI Taxonomy" id="2125989"/>
    <lineage>
        <taxon>Bacteria</taxon>
        <taxon>Pseudomonadati</taxon>
        <taxon>Pseudomonadota</taxon>
        <taxon>Gammaproteobacteria</taxon>
        <taxon>Alteromonadales</taxon>
        <taxon>Alteromonadaceae</taxon>
        <taxon>Neptunicella</taxon>
    </lineage>
</organism>
<dbReference type="RefSeq" id="WP_186508373.1">
    <property type="nucleotide sequence ID" value="NZ_JACNEP010000024.1"/>
</dbReference>
<dbReference type="GO" id="GO:0050897">
    <property type="term" value="F:cobalt ion binding"/>
    <property type="evidence" value="ECO:0007669"/>
    <property type="project" value="TreeGrafter"/>
</dbReference>
<dbReference type="SUPFAM" id="SSF143865">
    <property type="entry name" value="CorA soluble domain-like"/>
    <property type="match status" value="1"/>
</dbReference>
<dbReference type="GO" id="GO:0015095">
    <property type="term" value="F:magnesium ion transmembrane transporter activity"/>
    <property type="evidence" value="ECO:0007669"/>
    <property type="project" value="TreeGrafter"/>
</dbReference>
<reference evidence="13" key="2">
    <citation type="submission" date="2020-08" db="EMBL/GenBank/DDBJ databases">
        <authorList>
            <person name="Lai Q."/>
        </authorList>
    </citation>
    <scope>NUCLEOTIDE SEQUENCE</scope>
    <source>
        <strain evidence="13">S27-2</strain>
    </source>
</reference>